<accession>A0A3B0PDI0</accession>
<sequence length="39" mass="4250">MLSRPPNALISLYEVISIGLKLADPSFVLAAFLLATFAW</sequence>
<gene>
    <name evidence="2" type="ORF">NCTC10115_00294</name>
</gene>
<name>A0A3B0PDI0_MYCGL</name>
<protein>
    <submittedName>
        <fullName evidence="2">Uncharacterized protein</fullName>
    </submittedName>
</protein>
<evidence type="ECO:0000313" key="3">
    <source>
        <dbReference type="Proteomes" id="UP000260136"/>
    </source>
</evidence>
<evidence type="ECO:0000256" key="1">
    <source>
        <dbReference type="SAM" id="Phobius"/>
    </source>
</evidence>
<feature type="transmembrane region" description="Helical" evidence="1">
    <location>
        <begin position="12"/>
        <end position="38"/>
    </location>
</feature>
<reference evidence="3" key="1">
    <citation type="submission" date="2018-06" db="EMBL/GenBank/DDBJ databases">
        <authorList>
            <consortium name="Pathogen Informatics"/>
        </authorList>
    </citation>
    <scope>NUCLEOTIDE SEQUENCE [LARGE SCALE GENOMIC DNA]</scope>
    <source>
        <strain evidence="3">NCTC10115</strain>
    </source>
</reference>
<keyword evidence="1" id="KW-0812">Transmembrane</keyword>
<dbReference type="AlphaFoldDB" id="A0A3B0PDI0"/>
<dbReference type="Proteomes" id="UP000260136">
    <property type="component" value="Chromosome"/>
</dbReference>
<proteinExistence type="predicted"/>
<keyword evidence="1" id="KW-1133">Transmembrane helix</keyword>
<keyword evidence="1" id="KW-0472">Membrane</keyword>
<evidence type="ECO:0000313" key="2">
    <source>
        <dbReference type="EMBL" id="SYV93997.1"/>
    </source>
</evidence>
<dbReference type="EMBL" id="LS991952">
    <property type="protein sequence ID" value="SYV93997.1"/>
    <property type="molecule type" value="Genomic_DNA"/>
</dbReference>
<organism evidence="2 3">
    <name type="scientific">Mycoplasmoides gallisepticum</name>
    <name type="common">Mycoplasma gallisepticum</name>
    <dbReference type="NCBI Taxonomy" id="2096"/>
    <lineage>
        <taxon>Bacteria</taxon>
        <taxon>Bacillati</taxon>
        <taxon>Mycoplasmatota</taxon>
        <taxon>Mycoplasmoidales</taxon>
        <taxon>Mycoplasmoidaceae</taxon>
        <taxon>Mycoplasmoides</taxon>
    </lineage>
</organism>